<name>A0A1S9T1T8_BACMY</name>
<sequence length="182" mass="21771">MQEPKQNGIVVYCFGSYMNFMRRQYELMGKRLPRAVTWRAMGYFVVVEAVLVALRFLPPFTWWLSDIIDQFYLVYYIVLPIFLIWGVDQYKTDDKSLFSYVRSCTTFTFRNHRRSRLAPMPKLTKHVVRGTTFIQYQSHDVQNMQQIDQKSTDIHAYSVTFLNQEEECKNVEKYETQSTETH</sequence>
<keyword evidence="1" id="KW-0472">Membrane</keyword>
<reference evidence="2 3" key="1">
    <citation type="submission" date="2017-01" db="EMBL/GenBank/DDBJ databases">
        <title>Bacillus cereus isolates.</title>
        <authorList>
            <person name="Beno S.M."/>
        </authorList>
    </citation>
    <scope>NUCLEOTIDE SEQUENCE [LARGE SCALE GENOMIC DNA]</scope>
    <source>
        <strain evidence="2 3">FSL W7-1108</strain>
    </source>
</reference>
<gene>
    <name evidence="2" type="ORF">BW900_24185</name>
</gene>
<dbReference type="AlphaFoldDB" id="A0A1S9T1T8"/>
<dbReference type="EMBL" id="MUAI01000030">
    <property type="protein sequence ID" value="OOR03984.1"/>
    <property type="molecule type" value="Genomic_DNA"/>
</dbReference>
<evidence type="ECO:0000313" key="2">
    <source>
        <dbReference type="EMBL" id="OOR03984.1"/>
    </source>
</evidence>
<dbReference type="InterPro" id="IPR025608">
    <property type="entry name" value="TcpE"/>
</dbReference>
<dbReference type="RefSeq" id="WP_078176904.1">
    <property type="nucleotide sequence ID" value="NZ_MUAI01000030.1"/>
</dbReference>
<keyword evidence="1" id="KW-0812">Transmembrane</keyword>
<accession>A0A1S9T1T8</accession>
<organism evidence="2 3">
    <name type="scientific">Bacillus mycoides</name>
    <dbReference type="NCBI Taxonomy" id="1405"/>
    <lineage>
        <taxon>Bacteria</taxon>
        <taxon>Bacillati</taxon>
        <taxon>Bacillota</taxon>
        <taxon>Bacilli</taxon>
        <taxon>Bacillales</taxon>
        <taxon>Bacillaceae</taxon>
        <taxon>Bacillus</taxon>
        <taxon>Bacillus cereus group</taxon>
    </lineage>
</organism>
<dbReference type="Pfam" id="PF12648">
    <property type="entry name" value="TcpE"/>
    <property type="match status" value="1"/>
</dbReference>
<protein>
    <submittedName>
        <fullName evidence="2">Conjugal transfer protein</fullName>
    </submittedName>
</protein>
<comment type="caution">
    <text evidence="2">The sequence shown here is derived from an EMBL/GenBank/DDBJ whole genome shotgun (WGS) entry which is preliminary data.</text>
</comment>
<keyword evidence="1" id="KW-1133">Transmembrane helix</keyword>
<dbReference type="Proteomes" id="UP000190696">
    <property type="component" value="Unassembled WGS sequence"/>
</dbReference>
<proteinExistence type="predicted"/>
<feature type="transmembrane region" description="Helical" evidence="1">
    <location>
        <begin position="70"/>
        <end position="87"/>
    </location>
</feature>
<feature type="transmembrane region" description="Helical" evidence="1">
    <location>
        <begin position="40"/>
        <end position="58"/>
    </location>
</feature>
<evidence type="ECO:0000313" key="3">
    <source>
        <dbReference type="Proteomes" id="UP000190696"/>
    </source>
</evidence>
<evidence type="ECO:0000256" key="1">
    <source>
        <dbReference type="SAM" id="Phobius"/>
    </source>
</evidence>